<dbReference type="SUPFAM" id="SSF51126">
    <property type="entry name" value="Pectin lyase-like"/>
    <property type="match status" value="1"/>
</dbReference>
<dbReference type="InterPro" id="IPR006626">
    <property type="entry name" value="PbH1"/>
</dbReference>
<dbReference type="Gene3D" id="2.160.20.10">
    <property type="entry name" value="Single-stranded right-handed beta-helix, Pectin lyase-like"/>
    <property type="match status" value="1"/>
</dbReference>
<feature type="coiled-coil region" evidence="8">
    <location>
        <begin position="549"/>
        <end position="609"/>
    </location>
</feature>
<keyword evidence="11" id="KW-1185">Reference proteome</keyword>
<dbReference type="InterPro" id="IPR005654">
    <property type="entry name" value="ATPase_AFG1-like"/>
</dbReference>
<organism evidence="10 11">
    <name type="scientific">Mikania micrantha</name>
    <name type="common">bitter vine</name>
    <dbReference type="NCBI Taxonomy" id="192012"/>
    <lineage>
        <taxon>Eukaryota</taxon>
        <taxon>Viridiplantae</taxon>
        <taxon>Streptophyta</taxon>
        <taxon>Embryophyta</taxon>
        <taxon>Tracheophyta</taxon>
        <taxon>Spermatophyta</taxon>
        <taxon>Magnoliopsida</taxon>
        <taxon>eudicotyledons</taxon>
        <taxon>Gunneridae</taxon>
        <taxon>Pentapetalae</taxon>
        <taxon>asterids</taxon>
        <taxon>campanulids</taxon>
        <taxon>Asterales</taxon>
        <taxon>Asteraceae</taxon>
        <taxon>Asteroideae</taxon>
        <taxon>Heliantheae alliance</taxon>
        <taxon>Eupatorieae</taxon>
        <taxon>Mikania</taxon>
    </lineage>
</organism>
<dbReference type="InterPro" id="IPR051801">
    <property type="entry name" value="GH28_Enzymes"/>
</dbReference>
<proteinExistence type="inferred from homology"/>
<reference evidence="10 11" key="1">
    <citation type="submission" date="2019-05" db="EMBL/GenBank/DDBJ databases">
        <title>Mikania micrantha, genome provides insights into the molecular mechanism of rapid growth.</title>
        <authorList>
            <person name="Liu B."/>
        </authorList>
    </citation>
    <scope>NUCLEOTIDE SEQUENCE [LARGE SCALE GENOMIC DNA]</scope>
    <source>
        <strain evidence="10">NLD-2019</strain>
        <tissue evidence="10">Leaf</tissue>
    </source>
</reference>
<dbReference type="AlphaFoldDB" id="A0A5N6N352"/>
<dbReference type="OrthoDB" id="548867at2759"/>
<dbReference type="SUPFAM" id="SSF52540">
    <property type="entry name" value="P-loop containing nucleoside triphosphate hydrolases"/>
    <property type="match status" value="1"/>
</dbReference>
<keyword evidence="9" id="KW-1133">Transmembrane helix</keyword>
<feature type="transmembrane region" description="Helical" evidence="9">
    <location>
        <begin position="21"/>
        <end position="39"/>
    </location>
</feature>
<dbReference type="NCBIfam" id="NF040713">
    <property type="entry name" value="ZapE"/>
    <property type="match status" value="1"/>
</dbReference>
<evidence type="ECO:0000256" key="9">
    <source>
        <dbReference type="SAM" id="Phobius"/>
    </source>
</evidence>
<dbReference type="GO" id="GO:0016887">
    <property type="term" value="F:ATP hydrolysis activity"/>
    <property type="evidence" value="ECO:0007669"/>
    <property type="project" value="InterPro"/>
</dbReference>
<dbReference type="FunFam" id="3.40.50.300:FF:001040">
    <property type="entry name" value="AFG1-like ATPase isoform C"/>
    <property type="match status" value="1"/>
</dbReference>
<dbReference type="GO" id="GO:0005975">
    <property type="term" value="P:carbohydrate metabolic process"/>
    <property type="evidence" value="ECO:0007669"/>
    <property type="project" value="InterPro"/>
</dbReference>
<evidence type="ECO:0000313" key="11">
    <source>
        <dbReference type="Proteomes" id="UP000326396"/>
    </source>
</evidence>
<dbReference type="InterPro" id="IPR000743">
    <property type="entry name" value="Glyco_hydro_28"/>
</dbReference>
<evidence type="ECO:0000256" key="2">
    <source>
        <dbReference type="ARBA" id="ARBA00010322"/>
    </source>
</evidence>
<evidence type="ECO:0000256" key="4">
    <source>
        <dbReference type="ARBA" id="ARBA00022801"/>
    </source>
</evidence>
<keyword evidence="4 7" id="KW-0378">Hydrolase</keyword>
<dbReference type="GO" id="GO:0005524">
    <property type="term" value="F:ATP binding"/>
    <property type="evidence" value="ECO:0007669"/>
    <property type="project" value="UniProtKB-KW"/>
</dbReference>
<evidence type="ECO:0008006" key="12">
    <source>
        <dbReference type="Google" id="ProtNLM"/>
    </source>
</evidence>
<keyword evidence="3" id="KW-0547">Nucleotide-binding</keyword>
<protein>
    <recommendedName>
        <fullName evidence="12">AAA+ ATPase domain-containing protein</fullName>
    </recommendedName>
</protein>
<dbReference type="SMART" id="SM00710">
    <property type="entry name" value="PbH1"/>
    <property type="match status" value="5"/>
</dbReference>
<keyword evidence="8" id="KW-0175">Coiled coil</keyword>
<evidence type="ECO:0000256" key="3">
    <source>
        <dbReference type="ARBA" id="ARBA00022741"/>
    </source>
</evidence>
<gene>
    <name evidence="10" type="ORF">E3N88_24695</name>
</gene>
<comment type="similarity">
    <text evidence="1 7">Belongs to the glycosyl hydrolase 28 family.</text>
</comment>
<keyword evidence="9" id="KW-0812">Transmembrane</keyword>
<evidence type="ECO:0000256" key="5">
    <source>
        <dbReference type="ARBA" id="ARBA00022840"/>
    </source>
</evidence>
<accession>A0A5N6N352</accession>
<dbReference type="Pfam" id="PF00295">
    <property type="entry name" value="Glyco_hydro_28"/>
    <property type="match status" value="1"/>
</dbReference>
<dbReference type="PANTHER" id="PTHR31339">
    <property type="entry name" value="PECTIN LYASE-RELATED"/>
    <property type="match status" value="1"/>
</dbReference>
<keyword evidence="9" id="KW-0472">Membrane</keyword>
<dbReference type="Gene3D" id="3.40.50.300">
    <property type="entry name" value="P-loop containing nucleotide triphosphate hydrolases"/>
    <property type="match status" value="1"/>
</dbReference>
<dbReference type="PANTHER" id="PTHR31339:SF4">
    <property type="entry name" value="PECTIN LYASE-LIKE SUPERFAMILY PROTEIN"/>
    <property type="match status" value="1"/>
</dbReference>
<dbReference type="EMBL" id="SZYD01000013">
    <property type="protein sequence ID" value="KAD4384527.1"/>
    <property type="molecule type" value="Genomic_DNA"/>
</dbReference>
<dbReference type="Pfam" id="PF03969">
    <property type="entry name" value="AFG1_ATPase"/>
    <property type="match status" value="1"/>
</dbReference>
<dbReference type="InterPro" id="IPR027417">
    <property type="entry name" value="P-loop_NTPase"/>
</dbReference>
<evidence type="ECO:0000256" key="7">
    <source>
        <dbReference type="RuleBase" id="RU361169"/>
    </source>
</evidence>
<evidence type="ECO:0000256" key="8">
    <source>
        <dbReference type="SAM" id="Coils"/>
    </source>
</evidence>
<evidence type="ECO:0000313" key="10">
    <source>
        <dbReference type="EMBL" id="KAD4384527.1"/>
    </source>
</evidence>
<evidence type="ECO:0000256" key="6">
    <source>
        <dbReference type="ARBA" id="ARBA00023295"/>
    </source>
</evidence>
<dbReference type="GO" id="GO:0004650">
    <property type="term" value="F:polygalacturonase activity"/>
    <property type="evidence" value="ECO:0007669"/>
    <property type="project" value="InterPro"/>
</dbReference>
<dbReference type="Proteomes" id="UP000326396">
    <property type="component" value="Linkage Group LG3"/>
</dbReference>
<comment type="similarity">
    <text evidence="2">Belongs to the AFG1 ATPase family.</text>
</comment>
<sequence length="1082" mass="120968">MMDVNEHSIDNKLIATVKKPSWAFPLLLFTLLLILSIQITNNESGFPERPVSYKGTRINSEFSGSDTCDGSVPARALKMSIIEFGGVGDGVTSNTAAFAAAMRKMKEFEGRGGAQLNVPRGKWVTGSFNLTSNLTLFLEDGAVIMGSEDPKEWPIIEPLPSYGRGRERLGGRHISLIHGDGLTNVVITGQNGTIDGRGKMWWDLWWNRTLEHTRGHLLEIMNSRNILISNLTFCNSPFWTIHPVYCSNVVIKDMTILAPLNAPNTDGIDPDSCTNVCIEDCYIESGDDLVAVKSGWDQYGTSMARPSSNIIIRRVSGTTPTCSGVGIGSEMSGGVSNMRVENLHIRNSAAGVRIKTDKGRGGYIENITITNITMENVKVPLRFSRGADDHPDNGWDPKAFPKIKGIYISNVVSFNSRKAPMLLGMEGSPFEDICMSNVSLFGLPPTARWNCEHISGFANGVSPPPCPLLQINTSVTYKGGCGEQLSLNGDLVDQVPSGLASRRRTSYFRFTALCLYSDDPQVSRSKNPGPLTQYKNLVKEGKLQFDPYQEKVALELDNLLERLEQYEKQMKEYHVKLAKWEESRENERRKLLLKEAESKQQRNEALDKTHNRILGKWLDRNKPVNVESGVGKWVSYLNREKKLDLVVGKRPSVPAAPKGLYIYGNVGSGKTMLMDMFYSATKGIVTHRRRFHFHEAMLEINERMHKIWKSEVQEKSMQSSIANWIINLPFDTKVKEWMAAEESYKENMQMKNILPAVADKFLVDQNSDGRGASILCFDEIQTVDVFAIVALSGIISRLLSTGTVLVATSNRAPSDLNQDGMQWEIFLKLLDKLDDHCGTVLIGSETDYRRLISQRSINLVTYFYPLNSIATKKFENVWDETVRNLGRPVRSETISVMFGRTLEVPESCNGVAKFTFEYLCGRPVGAADYIAVATNYHTVFISDIPMMSMRIRDKARRFIILIDELYNHHCCLYCSAASSIDELFQGTEEGTLFDLESFQFETEAEGSKLRRDVLAEGNIGSGGAPAGIISMLSGKEEMFAFRRAVSRLIEMQTPFYQEGARLYHPLFRTDDMKQATGLATTV</sequence>
<dbReference type="InterPro" id="IPR012334">
    <property type="entry name" value="Pectin_lyas_fold"/>
</dbReference>
<keyword evidence="5" id="KW-0067">ATP-binding</keyword>
<comment type="caution">
    <text evidence="10">The sequence shown here is derived from an EMBL/GenBank/DDBJ whole genome shotgun (WGS) entry which is preliminary data.</text>
</comment>
<keyword evidence="6 7" id="KW-0326">Glycosidase</keyword>
<dbReference type="InterPro" id="IPR011050">
    <property type="entry name" value="Pectin_lyase_fold/virulence"/>
</dbReference>
<evidence type="ECO:0000256" key="1">
    <source>
        <dbReference type="ARBA" id="ARBA00008834"/>
    </source>
</evidence>
<name>A0A5N6N352_9ASTR</name>